<dbReference type="InterPro" id="IPR001646">
    <property type="entry name" value="5peptide_repeat"/>
</dbReference>
<dbReference type="Proteomes" id="UP001432039">
    <property type="component" value="Plasmid unnamed1"/>
</dbReference>
<dbReference type="SUPFAM" id="SSF141571">
    <property type="entry name" value="Pentapeptide repeat-like"/>
    <property type="match status" value="1"/>
</dbReference>
<organism evidence="2 3">
    <name type="scientific">Streptomyces virginiae</name>
    <name type="common">Streptomyces cinnamonensis</name>
    <dbReference type="NCBI Taxonomy" id="1961"/>
    <lineage>
        <taxon>Bacteria</taxon>
        <taxon>Bacillati</taxon>
        <taxon>Actinomycetota</taxon>
        <taxon>Actinomycetes</taxon>
        <taxon>Kitasatosporales</taxon>
        <taxon>Streptomycetaceae</taxon>
        <taxon>Streptomyces</taxon>
    </lineage>
</organism>
<evidence type="ECO:0000256" key="1">
    <source>
        <dbReference type="SAM" id="MobiDB-lite"/>
    </source>
</evidence>
<geneLocation type="plasmid" evidence="2 3">
    <name>unnamed1</name>
</geneLocation>
<dbReference type="InterPro" id="IPR051082">
    <property type="entry name" value="Pentapeptide-BTB/POZ_domain"/>
</dbReference>
<sequence>MSAIAVVGFTWKSINQVNSEQSLTREGQIADRYAVAVESLGNRGSEDVRLGGVYALQLLMEDSPRNQATVIDVLSTFIRSHQKKPKPGTAETTQASDITAALTVLASRNSRNDGTARVDLRETDLHHVRLRGGDLNNANLNLTDLRDAQLYDAILYDATLGDADLRGADLGGADLRGVILAQADLRGADLRGADLRDANLNRANLHGALLNGANLGCAFFTEADLRGALGEPEKTTTPAECDYDPTRPNGRPTHHPR</sequence>
<protein>
    <submittedName>
        <fullName evidence="2">Pentapeptide repeat-containing protein</fullName>
    </submittedName>
</protein>
<dbReference type="RefSeq" id="WP_328966244.1">
    <property type="nucleotide sequence ID" value="NZ_CP108091.1"/>
</dbReference>
<evidence type="ECO:0000313" key="2">
    <source>
        <dbReference type="EMBL" id="WUQ18300.1"/>
    </source>
</evidence>
<keyword evidence="3" id="KW-1185">Reference proteome</keyword>
<accession>A0ABZ1TRX6</accession>
<dbReference type="EMBL" id="CP108091">
    <property type="protein sequence ID" value="WUQ18300.1"/>
    <property type="molecule type" value="Genomic_DNA"/>
</dbReference>
<name>A0ABZ1TRX6_STRVG</name>
<evidence type="ECO:0000313" key="3">
    <source>
        <dbReference type="Proteomes" id="UP001432039"/>
    </source>
</evidence>
<reference evidence="2" key="1">
    <citation type="submission" date="2022-10" db="EMBL/GenBank/DDBJ databases">
        <title>The complete genomes of actinobacterial strains from the NBC collection.</title>
        <authorList>
            <person name="Joergensen T.S."/>
            <person name="Alvarez Arevalo M."/>
            <person name="Sterndorff E.B."/>
            <person name="Faurdal D."/>
            <person name="Vuksanovic O."/>
            <person name="Mourched A.-S."/>
            <person name="Charusanti P."/>
            <person name="Shaw S."/>
            <person name="Blin K."/>
            <person name="Weber T."/>
        </authorList>
    </citation>
    <scope>NUCLEOTIDE SEQUENCE</scope>
    <source>
        <strain evidence="2">NBC_00248</strain>
        <plasmid evidence="2">unnamed1</plasmid>
    </source>
</reference>
<feature type="region of interest" description="Disordered" evidence="1">
    <location>
        <begin position="230"/>
        <end position="257"/>
    </location>
</feature>
<proteinExistence type="predicted"/>
<dbReference type="PANTHER" id="PTHR14136">
    <property type="entry name" value="BTB_POZ DOMAIN-CONTAINING PROTEIN KCTD9"/>
    <property type="match status" value="1"/>
</dbReference>
<dbReference type="PANTHER" id="PTHR14136:SF17">
    <property type="entry name" value="BTB_POZ DOMAIN-CONTAINING PROTEIN KCTD9"/>
    <property type="match status" value="1"/>
</dbReference>
<gene>
    <name evidence="2" type="ORF">OG517_43550</name>
</gene>
<dbReference type="Pfam" id="PF00805">
    <property type="entry name" value="Pentapeptide"/>
    <property type="match status" value="1"/>
</dbReference>
<keyword evidence="2" id="KW-0614">Plasmid</keyword>
<dbReference type="Gene3D" id="2.160.20.80">
    <property type="entry name" value="E3 ubiquitin-protein ligase SopA"/>
    <property type="match status" value="1"/>
</dbReference>